<dbReference type="HOGENOM" id="CLU_040288_0_0_11"/>
<keyword evidence="4" id="KW-0808">Transferase</keyword>
<feature type="domain" description="RlmG N-terminal" evidence="6">
    <location>
        <begin position="59"/>
        <end position="144"/>
    </location>
</feature>
<dbReference type="InterPro" id="IPR029063">
    <property type="entry name" value="SAM-dependent_MTases_sf"/>
</dbReference>
<keyword evidence="8" id="KW-1185">Reference proteome</keyword>
<gene>
    <name evidence="7" type="ORF">HMPREF9306_00265</name>
</gene>
<dbReference type="PANTHER" id="PTHR47816:SF4">
    <property type="entry name" value="RIBOSOMAL RNA SMALL SUBUNIT METHYLTRANSFERASE C"/>
    <property type="match status" value="1"/>
</dbReference>
<dbReference type="OrthoDB" id="29650at2"/>
<dbReference type="Proteomes" id="UP000014417">
    <property type="component" value="Unassembled WGS sequence"/>
</dbReference>
<dbReference type="GO" id="GO:0032259">
    <property type="term" value="P:methylation"/>
    <property type="evidence" value="ECO:0007669"/>
    <property type="project" value="UniProtKB-KW"/>
</dbReference>
<dbReference type="AlphaFoldDB" id="S2W6H7"/>
<comment type="caution">
    <text evidence="7">The sequence shown here is derived from an EMBL/GenBank/DDBJ whole genome shotgun (WGS) entry which is preliminary data.</text>
</comment>
<dbReference type="STRING" id="883161.HMPREF9306_00265"/>
<keyword evidence="3" id="KW-0489">Methyltransferase</keyword>
<evidence type="ECO:0000256" key="3">
    <source>
        <dbReference type="ARBA" id="ARBA00022603"/>
    </source>
</evidence>
<proteinExistence type="predicted"/>
<dbReference type="GO" id="GO:0008170">
    <property type="term" value="F:N-methyltransferase activity"/>
    <property type="evidence" value="ECO:0007669"/>
    <property type="project" value="UniProtKB-ARBA"/>
</dbReference>
<evidence type="ECO:0000259" key="6">
    <source>
        <dbReference type="Pfam" id="PF26049"/>
    </source>
</evidence>
<name>S2W6H7_9ACTN</name>
<dbReference type="InterPro" id="IPR058679">
    <property type="entry name" value="RlmG_N"/>
</dbReference>
<dbReference type="InterPro" id="IPR046977">
    <property type="entry name" value="RsmC/RlmG"/>
</dbReference>
<evidence type="ECO:0000256" key="2">
    <source>
        <dbReference type="ARBA" id="ARBA00022552"/>
    </source>
</evidence>
<dbReference type="GO" id="GO:0006364">
    <property type="term" value="P:rRNA processing"/>
    <property type="evidence" value="ECO:0007669"/>
    <property type="project" value="UniProtKB-KW"/>
</dbReference>
<evidence type="ECO:0000313" key="8">
    <source>
        <dbReference type="Proteomes" id="UP000014417"/>
    </source>
</evidence>
<evidence type="ECO:0000256" key="4">
    <source>
        <dbReference type="ARBA" id="ARBA00022679"/>
    </source>
</evidence>
<dbReference type="Pfam" id="PF05175">
    <property type="entry name" value="MTS"/>
    <property type="match status" value="1"/>
</dbReference>
<accession>S2W6H7</accession>
<dbReference type="PATRIC" id="fig|883161.3.peg.268"/>
<keyword evidence="1" id="KW-0963">Cytoplasm</keyword>
<dbReference type="InterPro" id="IPR007848">
    <property type="entry name" value="Small_mtfrase_dom"/>
</dbReference>
<evidence type="ECO:0000256" key="1">
    <source>
        <dbReference type="ARBA" id="ARBA00022490"/>
    </source>
</evidence>
<reference evidence="7 8" key="1">
    <citation type="submission" date="2013-04" db="EMBL/GenBank/DDBJ databases">
        <title>The Genome Sequence of Propionimicrobium lymphophilum ACS-093-V-SCH5.</title>
        <authorList>
            <consortium name="The Broad Institute Genomics Platform"/>
            <person name="Earl A."/>
            <person name="Ward D."/>
            <person name="Feldgarden M."/>
            <person name="Gevers D."/>
            <person name="Saerens B."/>
            <person name="Vaneechoutte M."/>
            <person name="Walker B."/>
            <person name="Young S."/>
            <person name="Zeng Q."/>
            <person name="Gargeya S."/>
            <person name="Fitzgerald M."/>
            <person name="Haas B."/>
            <person name="Abouelleil A."/>
            <person name="Allen A.W."/>
            <person name="Alvarado L."/>
            <person name="Arachchi H.M."/>
            <person name="Berlin A.M."/>
            <person name="Chapman S.B."/>
            <person name="Gainer-Dewar J."/>
            <person name="Goldberg J."/>
            <person name="Griggs A."/>
            <person name="Gujja S."/>
            <person name="Hansen M."/>
            <person name="Howarth C."/>
            <person name="Imamovic A."/>
            <person name="Ireland A."/>
            <person name="Larimer J."/>
            <person name="McCowan C."/>
            <person name="Murphy C."/>
            <person name="Pearson M."/>
            <person name="Poon T.W."/>
            <person name="Priest M."/>
            <person name="Roberts A."/>
            <person name="Saif S."/>
            <person name="Shea T."/>
            <person name="Sisk P."/>
            <person name="Sykes S."/>
            <person name="Wortman J."/>
            <person name="Nusbaum C."/>
            <person name="Birren B."/>
        </authorList>
    </citation>
    <scope>NUCLEOTIDE SEQUENCE [LARGE SCALE GENOMIC DNA]</scope>
    <source>
        <strain evidence="7 8">ACS-093-V-SCH5</strain>
    </source>
</reference>
<dbReference type="GO" id="GO:0003676">
    <property type="term" value="F:nucleic acid binding"/>
    <property type="evidence" value="ECO:0007669"/>
    <property type="project" value="InterPro"/>
</dbReference>
<dbReference type="SUPFAM" id="SSF53335">
    <property type="entry name" value="S-adenosyl-L-methionine-dependent methyltransferases"/>
    <property type="match status" value="1"/>
</dbReference>
<keyword evidence="2" id="KW-0698">rRNA processing</keyword>
<evidence type="ECO:0000313" key="7">
    <source>
        <dbReference type="EMBL" id="EPD33850.1"/>
    </source>
</evidence>
<dbReference type="CDD" id="cd02440">
    <property type="entry name" value="AdoMet_MTases"/>
    <property type="match status" value="1"/>
</dbReference>
<protein>
    <submittedName>
        <fullName evidence="7">Uncharacterized protein</fullName>
    </submittedName>
</protein>
<dbReference type="RefSeq" id="WP_016455122.1">
    <property type="nucleotide sequence ID" value="NZ_KE150269.1"/>
</dbReference>
<dbReference type="EMBL" id="AGZR01000003">
    <property type="protein sequence ID" value="EPD33850.1"/>
    <property type="molecule type" value="Genomic_DNA"/>
</dbReference>
<dbReference type="GO" id="GO:0008757">
    <property type="term" value="F:S-adenosylmethionine-dependent methyltransferase activity"/>
    <property type="evidence" value="ECO:0007669"/>
    <property type="project" value="InterPro"/>
</dbReference>
<dbReference type="PROSITE" id="PS00092">
    <property type="entry name" value="N6_MTASE"/>
    <property type="match status" value="1"/>
</dbReference>
<dbReference type="Gene3D" id="3.40.50.150">
    <property type="entry name" value="Vaccinia Virus protein VP39"/>
    <property type="match status" value="2"/>
</dbReference>
<sequence>MDPVDKIIVSNSPEAAHNILVIDAPELVPAAAERAGKVIVFCDDIRDTDRARELAAPGVRVVDGLDDLNADSLADVDLAWLRLPKALGALDQYAQRISAYASDEVMVLAGGRDRHMNRSMNEVLNSHFGGVSATLGRQKSRALRAITPFRSQIDWPRYKRHSEVNVAGRKKSLTLWANGATFATNKVDNGTRLMLGRLGQIADADTYLDIGCGNGILATSLAKMHPDSQIFAIDASWAGVDATRRTASTAKARVDVRWAADLSGFEDSSIDVIVTNPPFHKGIAKESEPTLELFKQAARVLGEGGEFWCVFNSHLPWKAALTKRIGPTAVMEQNTGYTLTRSVKQ</sequence>
<dbReference type="PANTHER" id="PTHR47816">
    <property type="entry name" value="RIBOSOMAL RNA SMALL SUBUNIT METHYLTRANSFERASE C"/>
    <property type="match status" value="1"/>
</dbReference>
<dbReference type="InterPro" id="IPR002052">
    <property type="entry name" value="DNA_methylase_N6_adenine_CS"/>
</dbReference>
<dbReference type="Pfam" id="PF26049">
    <property type="entry name" value="RLMG_N"/>
    <property type="match status" value="1"/>
</dbReference>
<feature type="domain" description="Methyltransferase small" evidence="5">
    <location>
        <begin position="173"/>
        <end position="340"/>
    </location>
</feature>
<organism evidence="7 8">
    <name type="scientific">Propionimicrobium lymphophilum ACS-093-V-SCH5</name>
    <dbReference type="NCBI Taxonomy" id="883161"/>
    <lineage>
        <taxon>Bacteria</taxon>
        <taxon>Bacillati</taxon>
        <taxon>Actinomycetota</taxon>
        <taxon>Actinomycetes</taxon>
        <taxon>Propionibacteriales</taxon>
        <taxon>Propionibacteriaceae</taxon>
        <taxon>Propionimicrobium</taxon>
    </lineage>
</organism>
<evidence type="ECO:0000259" key="5">
    <source>
        <dbReference type="Pfam" id="PF05175"/>
    </source>
</evidence>